<dbReference type="AlphaFoldDB" id="A0A7X4H4U9"/>
<keyword evidence="6" id="KW-0997">Cell inner membrane</keyword>
<dbReference type="FunFam" id="3.40.50.720:FF:000036">
    <property type="entry name" value="Glutathione-regulated potassium-efflux system protein KefB"/>
    <property type="match status" value="1"/>
</dbReference>
<dbReference type="PANTHER" id="PTHR46157">
    <property type="entry name" value="K(+) EFFLUX ANTIPORTER 3, CHLOROPLASTIC"/>
    <property type="match status" value="1"/>
</dbReference>
<feature type="transmembrane region" description="Helical" evidence="13">
    <location>
        <begin position="148"/>
        <end position="175"/>
    </location>
</feature>
<feature type="transmembrane region" description="Helical" evidence="13">
    <location>
        <begin position="56"/>
        <end position="75"/>
    </location>
</feature>
<dbReference type="GO" id="GO:0015297">
    <property type="term" value="F:antiporter activity"/>
    <property type="evidence" value="ECO:0007669"/>
    <property type="project" value="UniProtKB-KW"/>
</dbReference>
<protein>
    <submittedName>
        <fullName evidence="15">Glutathione-regulated potassium-efflux system protein KefC</fullName>
    </submittedName>
</protein>
<keyword evidence="9" id="KW-0630">Potassium</keyword>
<evidence type="ECO:0000256" key="12">
    <source>
        <dbReference type="ARBA" id="ARBA00023136"/>
    </source>
</evidence>
<evidence type="ECO:0000256" key="1">
    <source>
        <dbReference type="ARBA" id="ARBA00004429"/>
    </source>
</evidence>
<dbReference type="GO" id="GO:0006813">
    <property type="term" value="P:potassium ion transport"/>
    <property type="evidence" value="ECO:0007669"/>
    <property type="project" value="UniProtKB-KW"/>
</dbReference>
<feature type="transmembrane region" description="Helical" evidence="13">
    <location>
        <begin position="181"/>
        <end position="203"/>
    </location>
</feature>
<keyword evidence="4" id="KW-0050">Antiport</keyword>
<dbReference type="GO" id="GO:0005886">
    <property type="term" value="C:plasma membrane"/>
    <property type="evidence" value="ECO:0007669"/>
    <property type="project" value="UniProtKB-SubCell"/>
</dbReference>
<sequence length="614" mass="66423">MEEHGFLLHATFYLIAAVVLVPLAKRVGMGAVLGYLIAGALIGPWGLKLIGNVEDVLSISEFGVVLMLFLIGLELEPKKLWQLRRPIFGWGGAQVLVVSAALTGVGMAFGVDWKIALVAGLGLSLSSTAIVLATLGERKLLSSPAGSASFSILLLQDIAAIPMIALVPLLAGVAAEHSSGGWLRVIKLVAVFLTLIAFGRCLVNPIMRYLARTGLRELFTGFALLLIIGICLLMEWVGLSLALGTFAAGVLLADSEYRHQLVSDLEPFKGLLLGLFFMAVGMSADFGILRAQPLLIIGLTCGLLLVKGALLYGMAYWFEIPRSQRLFFALLMSQGGEFAFVVFGTAVDTKVLTPETSAMLVMVVTLSMVATPLLLLLHDRLVAPHLRAAKKQRQADTIEVENPVIIAGFGRFGQIIGRLLAANRIGVTVLDHDPDQIELLRKFGYEVFYGDATRVDLLEAAGIGKATALVIAIDDVADSLALVDAVRERYPELTILARARNVSHYYDLLDRGVTLIERETFEAALQLGGKVLQQLGVSAERAAHATNIFRTHNLKTLMEVYPHQQDQEKMASLARKGRLELEEMIAGDAEAFKDVELLAGDRTGPDSIRQPQQP</sequence>
<accession>A0A7X4H4U9</accession>
<dbReference type="GO" id="GO:1902600">
    <property type="term" value="P:proton transmembrane transport"/>
    <property type="evidence" value="ECO:0007669"/>
    <property type="project" value="InterPro"/>
</dbReference>
<evidence type="ECO:0000256" key="9">
    <source>
        <dbReference type="ARBA" id="ARBA00022958"/>
    </source>
</evidence>
<dbReference type="Gene3D" id="3.40.50.720">
    <property type="entry name" value="NAD(P)-binding Rossmann-like Domain"/>
    <property type="match status" value="1"/>
</dbReference>
<dbReference type="InterPro" id="IPR003148">
    <property type="entry name" value="RCK_N"/>
</dbReference>
<dbReference type="GO" id="GO:0008324">
    <property type="term" value="F:monoatomic cation transmembrane transporter activity"/>
    <property type="evidence" value="ECO:0007669"/>
    <property type="project" value="InterPro"/>
</dbReference>
<proteinExistence type="inferred from homology"/>
<gene>
    <name evidence="15" type="primary">kefC</name>
    <name evidence="15" type="ORF">GTP56_24725</name>
</gene>
<evidence type="ECO:0000256" key="2">
    <source>
        <dbReference type="ARBA" id="ARBA00005551"/>
    </source>
</evidence>
<feature type="transmembrane region" description="Helical" evidence="13">
    <location>
        <begin position="270"/>
        <end position="288"/>
    </location>
</feature>
<dbReference type="InterPro" id="IPR038770">
    <property type="entry name" value="Na+/solute_symporter_sf"/>
</dbReference>
<evidence type="ECO:0000256" key="7">
    <source>
        <dbReference type="ARBA" id="ARBA00022538"/>
    </source>
</evidence>
<evidence type="ECO:0000256" key="6">
    <source>
        <dbReference type="ARBA" id="ARBA00022519"/>
    </source>
</evidence>
<keyword evidence="10 13" id="KW-1133">Transmembrane helix</keyword>
<name>A0A7X4H4U9_9BURK</name>
<feature type="domain" description="RCK N-terminal" evidence="14">
    <location>
        <begin position="401"/>
        <end position="520"/>
    </location>
</feature>
<feature type="transmembrane region" description="Helical" evidence="13">
    <location>
        <begin position="294"/>
        <end position="314"/>
    </location>
</feature>
<comment type="similarity">
    <text evidence="2">Belongs to the monovalent cation:proton antiporter 2 (CPA2) transporter (TC 2.A.37) family.</text>
</comment>
<dbReference type="InterPro" id="IPR036291">
    <property type="entry name" value="NAD(P)-bd_dom_sf"/>
</dbReference>
<feature type="transmembrane region" description="Helical" evidence="13">
    <location>
        <begin position="6"/>
        <end position="24"/>
    </location>
</feature>
<keyword evidence="7" id="KW-0633">Potassium transport</keyword>
<comment type="caution">
    <text evidence="15">The sequence shown here is derived from an EMBL/GenBank/DDBJ whole genome shotgun (WGS) entry which is preliminary data.</text>
</comment>
<feature type="transmembrane region" description="Helical" evidence="13">
    <location>
        <begin position="215"/>
        <end position="235"/>
    </location>
</feature>
<comment type="subcellular location">
    <subcellularLocation>
        <location evidence="1">Cell inner membrane</location>
        <topology evidence="1">Multi-pass membrane protein</topology>
    </subcellularLocation>
</comment>
<keyword evidence="3" id="KW-0813">Transport</keyword>
<feature type="transmembrane region" description="Helical" evidence="13">
    <location>
        <begin position="115"/>
        <end position="136"/>
    </location>
</feature>
<dbReference type="RefSeq" id="WP_161052075.1">
    <property type="nucleotide sequence ID" value="NZ_WWCR01000037.1"/>
</dbReference>
<evidence type="ECO:0000256" key="4">
    <source>
        <dbReference type="ARBA" id="ARBA00022449"/>
    </source>
</evidence>
<feature type="transmembrane region" description="Helical" evidence="13">
    <location>
        <begin position="31"/>
        <end position="50"/>
    </location>
</feature>
<reference evidence="15 16" key="1">
    <citation type="submission" date="2019-12" db="EMBL/GenBank/DDBJ databases">
        <title>Novel species isolated from a subtropical stream in China.</title>
        <authorList>
            <person name="Lu H."/>
        </authorList>
    </citation>
    <scope>NUCLEOTIDE SEQUENCE [LARGE SCALE GENOMIC DNA]</scope>
    <source>
        <strain evidence="15 16">FT134W</strain>
    </source>
</reference>
<dbReference type="Gene3D" id="1.20.1530.20">
    <property type="match status" value="1"/>
</dbReference>
<dbReference type="SUPFAM" id="SSF51735">
    <property type="entry name" value="NAD(P)-binding Rossmann-fold domains"/>
    <property type="match status" value="1"/>
</dbReference>
<evidence type="ECO:0000256" key="11">
    <source>
        <dbReference type="ARBA" id="ARBA00023065"/>
    </source>
</evidence>
<evidence type="ECO:0000256" key="13">
    <source>
        <dbReference type="SAM" id="Phobius"/>
    </source>
</evidence>
<keyword evidence="12 13" id="KW-0472">Membrane</keyword>
<evidence type="ECO:0000259" key="14">
    <source>
        <dbReference type="PROSITE" id="PS51201"/>
    </source>
</evidence>
<feature type="transmembrane region" description="Helical" evidence="13">
    <location>
        <begin position="326"/>
        <end position="346"/>
    </location>
</feature>
<dbReference type="EMBL" id="WWCR01000037">
    <property type="protein sequence ID" value="MYM75378.1"/>
    <property type="molecule type" value="Genomic_DNA"/>
</dbReference>
<dbReference type="FunFam" id="1.20.1530.20:FF:000001">
    <property type="entry name" value="Glutathione-regulated potassium-efflux system protein KefB"/>
    <property type="match status" value="1"/>
</dbReference>
<dbReference type="PANTHER" id="PTHR46157:SF4">
    <property type="entry name" value="K(+) EFFLUX ANTIPORTER 3, CHLOROPLASTIC"/>
    <property type="match status" value="1"/>
</dbReference>
<dbReference type="PROSITE" id="PS51201">
    <property type="entry name" value="RCK_N"/>
    <property type="match status" value="1"/>
</dbReference>
<feature type="transmembrane region" description="Helical" evidence="13">
    <location>
        <begin position="87"/>
        <end position="109"/>
    </location>
</feature>
<evidence type="ECO:0000256" key="5">
    <source>
        <dbReference type="ARBA" id="ARBA00022475"/>
    </source>
</evidence>
<dbReference type="InterPro" id="IPR004771">
    <property type="entry name" value="K/H_exchanger"/>
</dbReference>
<dbReference type="InterPro" id="IPR006153">
    <property type="entry name" value="Cation/H_exchanger_TM"/>
</dbReference>
<evidence type="ECO:0000313" key="16">
    <source>
        <dbReference type="Proteomes" id="UP000469734"/>
    </source>
</evidence>
<dbReference type="NCBIfam" id="NF002924">
    <property type="entry name" value="PRK03562.1"/>
    <property type="match status" value="1"/>
</dbReference>
<keyword evidence="8 13" id="KW-0812">Transmembrane</keyword>
<keyword evidence="5" id="KW-1003">Cell membrane</keyword>
<dbReference type="NCBIfam" id="TIGR00932">
    <property type="entry name" value="2a37"/>
    <property type="match status" value="1"/>
</dbReference>
<evidence type="ECO:0000256" key="3">
    <source>
        <dbReference type="ARBA" id="ARBA00022448"/>
    </source>
</evidence>
<keyword evidence="11" id="KW-0406">Ion transport</keyword>
<dbReference type="Pfam" id="PF02254">
    <property type="entry name" value="TrkA_N"/>
    <property type="match status" value="1"/>
</dbReference>
<evidence type="ECO:0000313" key="15">
    <source>
        <dbReference type="EMBL" id="MYM75378.1"/>
    </source>
</evidence>
<dbReference type="Pfam" id="PF00999">
    <property type="entry name" value="Na_H_Exchanger"/>
    <property type="match status" value="1"/>
</dbReference>
<dbReference type="Proteomes" id="UP000469734">
    <property type="component" value="Unassembled WGS sequence"/>
</dbReference>
<organism evidence="15 16">
    <name type="scientific">Duganella margarita</name>
    <dbReference type="NCBI Taxonomy" id="2692170"/>
    <lineage>
        <taxon>Bacteria</taxon>
        <taxon>Pseudomonadati</taxon>
        <taxon>Pseudomonadota</taxon>
        <taxon>Betaproteobacteria</taxon>
        <taxon>Burkholderiales</taxon>
        <taxon>Oxalobacteraceae</taxon>
        <taxon>Telluria group</taxon>
        <taxon>Duganella</taxon>
    </lineage>
</organism>
<feature type="transmembrane region" description="Helical" evidence="13">
    <location>
        <begin position="358"/>
        <end position="377"/>
    </location>
</feature>
<evidence type="ECO:0000256" key="8">
    <source>
        <dbReference type="ARBA" id="ARBA00022692"/>
    </source>
</evidence>
<evidence type="ECO:0000256" key="10">
    <source>
        <dbReference type="ARBA" id="ARBA00022989"/>
    </source>
</evidence>